<evidence type="ECO:0000313" key="1">
    <source>
        <dbReference type="EMBL" id="SVC89751.1"/>
    </source>
</evidence>
<gene>
    <name evidence="1" type="ORF">METZ01_LOCUS342605</name>
</gene>
<dbReference type="EMBL" id="UINC01117370">
    <property type="protein sequence ID" value="SVC89751.1"/>
    <property type="molecule type" value="Genomic_DNA"/>
</dbReference>
<proteinExistence type="predicted"/>
<organism evidence="1">
    <name type="scientific">marine metagenome</name>
    <dbReference type="NCBI Taxonomy" id="408172"/>
    <lineage>
        <taxon>unclassified sequences</taxon>
        <taxon>metagenomes</taxon>
        <taxon>ecological metagenomes</taxon>
    </lineage>
</organism>
<feature type="non-terminal residue" evidence="1">
    <location>
        <position position="1"/>
    </location>
</feature>
<sequence>VVNGGPPQAGRAIRKAFDANGTLSLVTCENSFVELPLFDALREDLPAFAQTQVISPESYDWPNFLKADNLLNVANQIAVIAILAIGMT</sequence>
<dbReference type="AlphaFoldDB" id="A0A382QZI5"/>
<feature type="non-terminal residue" evidence="1">
    <location>
        <position position="88"/>
    </location>
</feature>
<accession>A0A382QZI5</accession>
<protein>
    <submittedName>
        <fullName evidence="1">Uncharacterized protein</fullName>
    </submittedName>
</protein>
<reference evidence="1" key="1">
    <citation type="submission" date="2018-05" db="EMBL/GenBank/DDBJ databases">
        <authorList>
            <person name="Lanie J.A."/>
            <person name="Ng W.-L."/>
            <person name="Kazmierczak K.M."/>
            <person name="Andrzejewski T.M."/>
            <person name="Davidsen T.M."/>
            <person name="Wayne K.J."/>
            <person name="Tettelin H."/>
            <person name="Glass J.I."/>
            <person name="Rusch D."/>
            <person name="Podicherti R."/>
            <person name="Tsui H.-C.T."/>
            <person name="Winkler M.E."/>
        </authorList>
    </citation>
    <scope>NUCLEOTIDE SEQUENCE</scope>
</reference>
<name>A0A382QZI5_9ZZZZ</name>